<keyword evidence="3" id="KW-1185">Reference proteome</keyword>
<dbReference type="Proteomes" id="UP000015106">
    <property type="component" value="Chromosome 5"/>
</dbReference>
<evidence type="ECO:0008006" key="4">
    <source>
        <dbReference type="Google" id="ProtNLM"/>
    </source>
</evidence>
<reference evidence="2" key="3">
    <citation type="submission" date="2022-06" db="UniProtKB">
        <authorList>
            <consortium name="EnsemblPlants"/>
        </authorList>
    </citation>
    <scope>IDENTIFICATION</scope>
</reference>
<dbReference type="Gramene" id="TuG1812G0500001927.01.T01">
    <property type="protein sequence ID" value="TuG1812G0500001927.01.T01.cds461939"/>
    <property type="gene ID" value="TuG1812G0500001927.01"/>
</dbReference>
<accession>A0A8R7UIP2</accession>
<name>A0A8R7UIP2_TRIUA</name>
<feature type="signal peptide" evidence="1">
    <location>
        <begin position="1"/>
        <end position="24"/>
    </location>
</feature>
<protein>
    <recommendedName>
        <fullName evidence="4">Secreted protein</fullName>
    </recommendedName>
</protein>
<reference evidence="3" key="1">
    <citation type="journal article" date="2013" name="Nature">
        <title>Draft genome of the wheat A-genome progenitor Triticum urartu.</title>
        <authorList>
            <person name="Ling H.Q."/>
            <person name="Zhao S."/>
            <person name="Liu D."/>
            <person name="Wang J."/>
            <person name="Sun H."/>
            <person name="Zhang C."/>
            <person name="Fan H."/>
            <person name="Li D."/>
            <person name="Dong L."/>
            <person name="Tao Y."/>
            <person name="Gao C."/>
            <person name="Wu H."/>
            <person name="Li Y."/>
            <person name="Cui Y."/>
            <person name="Guo X."/>
            <person name="Zheng S."/>
            <person name="Wang B."/>
            <person name="Yu K."/>
            <person name="Liang Q."/>
            <person name="Yang W."/>
            <person name="Lou X."/>
            <person name="Chen J."/>
            <person name="Feng M."/>
            <person name="Jian J."/>
            <person name="Zhang X."/>
            <person name="Luo G."/>
            <person name="Jiang Y."/>
            <person name="Liu J."/>
            <person name="Wang Z."/>
            <person name="Sha Y."/>
            <person name="Zhang B."/>
            <person name="Wu H."/>
            <person name="Tang D."/>
            <person name="Shen Q."/>
            <person name="Xue P."/>
            <person name="Zou S."/>
            <person name="Wang X."/>
            <person name="Liu X."/>
            <person name="Wang F."/>
            <person name="Yang Y."/>
            <person name="An X."/>
            <person name="Dong Z."/>
            <person name="Zhang K."/>
            <person name="Zhang X."/>
            <person name="Luo M.C."/>
            <person name="Dvorak J."/>
            <person name="Tong Y."/>
            <person name="Wang J."/>
            <person name="Yang H."/>
            <person name="Li Z."/>
            <person name="Wang D."/>
            <person name="Zhang A."/>
            <person name="Wang J."/>
        </authorList>
    </citation>
    <scope>NUCLEOTIDE SEQUENCE</scope>
    <source>
        <strain evidence="3">cv. G1812</strain>
    </source>
</reference>
<evidence type="ECO:0000313" key="2">
    <source>
        <dbReference type="EnsemblPlants" id="TuG1812G0500001927.01.T01.cds461939"/>
    </source>
</evidence>
<dbReference type="AlphaFoldDB" id="A0A8R7UIP2"/>
<reference evidence="2" key="2">
    <citation type="submission" date="2018-03" db="EMBL/GenBank/DDBJ databases">
        <title>The Triticum urartu genome reveals the dynamic nature of wheat genome evolution.</title>
        <authorList>
            <person name="Ling H."/>
            <person name="Ma B."/>
            <person name="Shi X."/>
            <person name="Liu H."/>
            <person name="Dong L."/>
            <person name="Sun H."/>
            <person name="Cao Y."/>
            <person name="Gao Q."/>
            <person name="Zheng S."/>
            <person name="Li Y."/>
            <person name="Yu Y."/>
            <person name="Du H."/>
            <person name="Qi M."/>
            <person name="Li Y."/>
            <person name="Yu H."/>
            <person name="Cui Y."/>
            <person name="Wang N."/>
            <person name="Chen C."/>
            <person name="Wu H."/>
            <person name="Zhao Y."/>
            <person name="Zhang J."/>
            <person name="Li Y."/>
            <person name="Zhou W."/>
            <person name="Zhang B."/>
            <person name="Hu W."/>
            <person name="Eijk M."/>
            <person name="Tang J."/>
            <person name="Witsenboer H."/>
            <person name="Zhao S."/>
            <person name="Li Z."/>
            <person name="Zhang A."/>
            <person name="Wang D."/>
            <person name="Liang C."/>
        </authorList>
    </citation>
    <scope>NUCLEOTIDE SEQUENCE [LARGE SCALE GENOMIC DNA]</scope>
    <source>
        <strain evidence="2">cv. G1812</strain>
    </source>
</reference>
<evidence type="ECO:0000256" key="1">
    <source>
        <dbReference type="SAM" id="SignalP"/>
    </source>
</evidence>
<organism evidence="2 3">
    <name type="scientific">Triticum urartu</name>
    <name type="common">Red wild einkorn</name>
    <name type="synonym">Crithodium urartu</name>
    <dbReference type="NCBI Taxonomy" id="4572"/>
    <lineage>
        <taxon>Eukaryota</taxon>
        <taxon>Viridiplantae</taxon>
        <taxon>Streptophyta</taxon>
        <taxon>Embryophyta</taxon>
        <taxon>Tracheophyta</taxon>
        <taxon>Spermatophyta</taxon>
        <taxon>Magnoliopsida</taxon>
        <taxon>Liliopsida</taxon>
        <taxon>Poales</taxon>
        <taxon>Poaceae</taxon>
        <taxon>BOP clade</taxon>
        <taxon>Pooideae</taxon>
        <taxon>Triticodae</taxon>
        <taxon>Triticeae</taxon>
        <taxon>Triticinae</taxon>
        <taxon>Triticum</taxon>
    </lineage>
</organism>
<proteinExistence type="predicted"/>
<feature type="chain" id="PRO_5035889425" description="Secreted protein" evidence="1">
    <location>
        <begin position="25"/>
        <end position="63"/>
    </location>
</feature>
<dbReference type="EnsemblPlants" id="TuG1812G0500001927.01.T01">
    <property type="protein sequence ID" value="TuG1812G0500001927.01.T01.cds461939"/>
    <property type="gene ID" value="TuG1812G0500001927.01"/>
</dbReference>
<keyword evidence="1" id="KW-0732">Signal</keyword>
<sequence length="63" mass="6532">MLFFFAVSHVLCAALVCLSQGTSCSVAGKSNSLLSSPLGENTCPLCMLSPALSRAFIPFPVVP</sequence>
<evidence type="ECO:0000313" key="3">
    <source>
        <dbReference type="Proteomes" id="UP000015106"/>
    </source>
</evidence>